<comment type="caution">
    <text evidence="2">The sequence shown here is derived from an EMBL/GenBank/DDBJ whole genome shotgun (WGS) entry which is preliminary data.</text>
</comment>
<dbReference type="RefSeq" id="XP_040655769.1">
    <property type="nucleotide sequence ID" value="XM_040800736.1"/>
</dbReference>
<feature type="region of interest" description="Disordered" evidence="1">
    <location>
        <begin position="269"/>
        <end position="298"/>
    </location>
</feature>
<sequence length="835" mass="90171">MPLTPDSPGLNRTITRPKGWDLAMEGAKKGGDDGVPNPADHHEANRESAAGTSDEAPEAKSRNPVPYRNRDPLDENDRKYAVLFRKMTDIIVKDGITVAAKSADWTANRDTLTKYVAEGISSRGIFNTKASDDRAGQYAAIADEFHQKVPTDAAMSEEAARQRAQFVEKVLPDHLSRLSTLANRLPHEFTEKHNDIARQIVKVDIPDLSTLVKDASASSAEKFTKLASEVANDIYAMGLRAKEVPQTSGRQASELANKLVDNAFKAISDARSASQPGDGKPASSATKDGQKKAAELARGKENLTNAIKDSLIETAPFSQKGNQLLSSTVPMMPPPRVPANLSIDFASRRGDFAGFRDFHIALALGESAGAVAPDRVIFGSGLPADAGKEAVINVLKQNGVRNVLFTDEHMPYVGIFADAGDGDVSEADIRDTNRLRGFFKKSLSKEGISFAHFPVVDIENERLPKAIRGAVKNFVNGGNTLVLGSKSQEVDFVIAAMEIGTHHLEGKKREVLVPYWKLSSHTLSDKMLGFLDFLWAPKSISLFQGIKVSPKADEVDEEPRPKSSQRRPGNIPKKAEHFGGCLLGVAATAISYAANDHPPGDRKWQVERRNVFGDIWRGMTHGNLLQVPGLVGSSSLKLFSGENFRAFGKSAVDLVHGIREIPGSVVRSLDSAASADNLAAFVSSAGDLVDGISELPGAVASGARQAADVEHFHAFVRSLKDLGVALTEIPGAFEKAMDDLEVTPIDIAVAVRLIPIQLGQASKDFMRQYNSNLPRGTDGRKLMDAMFGSIMTDRLGLRMVGQRVADAAESACPVLLTAYIQHQQSEHAKKNRNAS</sequence>
<dbReference type="Proteomes" id="UP000076580">
    <property type="component" value="Chromosome 02"/>
</dbReference>
<dbReference type="GeneID" id="63716060"/>
<gene>
    <name evidence="2" type="ORF">DCS_03417</name>
</gene>
<accession>A0A151GH31</accession>
<reference evidence="2 3" key="1">
    <citation type="journal article" date="2016" name="Sci. Rep.">
        <title>Insights into Adaptations to a Near-Obligate Nematode Endoparasitic Lifestyle from the Finished Genome of Drechmeria coniospora.</title>
        <authorList>
            <person name="Zhang L."/>
            <person name="Zhou Z."/>
            <person name="Guo Q."/>
            <person name="Fokkens L."/>
            <person name="Miskei M."/>
            <person name="Pocsi I."/>
            <person name="Zhang W."/>
            <person name="Chen M."/>
            <person name="Wang L."/>
            <person name="Sun Y."/>
            <person name="Donzelli B.G."/>
            <person name="Gibson D.M."/>
            <person name="Nelson D.R."/>
            <person name="Luo J.G."/>
            <person name="Rep M."/>
            <person name="Liu H."/>
            <person name="Yang S."/>
            <person name="Wang J."/>
            <person name="Krasnoff S.B."/>
            <person name="Xu Y."/>
            <person name="Molnar I."/>
            <person name="Lin M."/>
        </authorList>
    </citation>
    <scope>NUCLEOTIDE SEQUENCE [LARGE SCALE GENOMIC DNA]</scope>
    <source>
        <strain evidence="2 3">ARSEF 6962</strain>
    </source>
</reference>
<feature type="region of interest" description="Disordered" evidence="1">
    <location>
        <begin position="551"/>
        <end position="573"/>
    </location>
</feature>
<evidence type="ECO:0000313" key="2">
    <source>
        <dbReference type="EMBL" id="KYK56417.1"/>
    </source>
</evidence>
<protein>
    <submittedName>
        <fullName evidence="2">Uncharacterized protein</fullName>
    </submittedName>
</protein>
<evidence type="ECO:0000313" key="3">
    <source>
        <dbReference type="Proteomes" id="UP000076580"/>
    </source>
</evidence>
<feature type="region of interest" description="Disordered" evidence="1">
    <location>
        <begin position="1"/>
        <end position="73"/>
    </location>
</feature>
<dbReference type="AlphaFoldDB" id="A0A151GH31"/>
<feature type="compositionally biased region" description="Basic and acidic residues" evidence="1">
    <location>
        <begin position="551"/>
        <end position="561"/>
    </location>
</feature>
<feature type="compositionally biased region" description="Basic and acidic residues" evidence="1">
    <location>
        <begin position="288"/>
        <end position="298"/>
    </location>
</feature>
<evidence type="ECO:0000256" key="1">
    <source>
        <dbReference type="SAM" id="MobiDB-lite"/>
    </source>
</evidence>
<dbReference type="InParanoid" id="A0A151GH31"/>
<dbReference type="EMBL" id="LAYC01000002">
    <property type="protein sequence ID" value="KYK56417.1"/>
    <property type="molecule type" value="Genomic_DNA"/>
</dbReference>
<name>A0A151GH31_DRECN</name>
<organism evidence="2 3">
    <name type="scientific">Drechmeria coniospora</name>
    <name type="common">Nematophagous fungus</name>
    <name type="synonym">Meria coniospora</name>
    <dbReference type="NCBI Taxonomy" id="98403"/>
    <lineage>
        <taxon>Eukaryota</taxon>
        <taxon>Fungi</taxon>
        <taxon>Dikarya</taxon>
        <taxon>Ascomycota</taxon>
        <taxon>Pezizomycotina</taxon>
        <taxon>Sordariomycetes</taxon>
        <taxon>Hypocreomycetidae</taxon>
        <taxon>Hypocreales</taxon>
        <taxon>Ophiocordycipitaceae</taxon>
        <taxon>Drechmeria</taxon>
    </lineage>
</organism>
<keyword evidence="3" id="KW-1185">Reference proteome</keyword>
<proteinExistence type="predicted"/>